<evidence type="ECO:0000313" key="3">
    <source>
        <dbReference type="EMBL" id="RLJ64949.1"/>
    </source>
</evidence>
<proteinExistence type="predicted"/>
<name>A0A497XE21_9PROT</name>
<sequence>MNHRRLVGTAVGAVLLLTAGLQALAAPAAPDVEIIKAEFGIFEDDGSDQLGFGATSEIPLTPGQPYGWLIEVKTTKKSLAIREEILIPQDTVAASGSNESDPAMPAMRESLLSLNERRIPVSDGMIFGERRIRTEDKAGRYRLRVYVERKLTATFDYSVLASVPSSSPEANSASSPPPKKTTSAGAKKAGRKW</sequence>
<dbReference type="EMBL" id="RCCI01000005">
    <property type="protein sequence ID" value="RLJ64949.1"/>
    <property type="molecule type" value="Genomic_DNA"/>
</dbReference>
<feature type="chain" id="PRO_5019713247" evidence="2">
    <location>
        <begin position="26"/>
        <end position="193"/>
    </location>
</feature>
<protein>
    <submittedName>
        <fullName evidence="3">Uncharacterized protein</fullName>
    </submittedName>
</protein>
<evidence type="ECO:0000313" key="4">
    <source>
        <dbReference type="Proteomes" id="UP000268908"/>
    </source>
</evidence>
<dbReference type="RefSeq" id="WP_121241388.1">
    <property type="nucleotide sequence ID" value="NZ_BHVV01000006.1"/>
</dbReference>
<evidence type="ECO:0000256" key="2">
    <source>
        <dbReference type="SAM" id="SignalP"/>
    </source>
</evidence>
<reference evidence="3 4" key="1">
    <citation type="submission" date="2018-10" db="EMBL/GenBank/DDBJ databases">
        <title>Genomic Encyclopedia of Type Strains, Phase IV (KMG-IV): sequencing the most valuable type-strain genomes for metagenomic binning, comparative biology and taxonomic classification.</title>
        <authorList>
            <person name="Goeker M."/>
        </authorList>
    </citation>
    <scope>NUCLEOTIDE SEQUENCE [LARGE SCALE GENOMIC DNA]</scope>
    <source>
        <strain evidence="3 4">DSM 26916</strain>
    </source>
</reference>
<organism evidence="3 4">
    <name type="scientific">Sulfurisoma sediminicola</name>
    <dbReference type="NCBI Taxonomy" id="1381557"/>
    <lineage>
        <taxon>Bacteria</taxon>
        <taxon>Pseudomonadati</taxon>
        <taxon>Pseudomonadota</taxon>
        <taxon>Betaproteobacteria</taxon>
        <taxon>Nitrosomonadales</taxon>
        <taxon>Sterolibacteriaceae</taxon>
        <taxon>Sulfurisoma</taxon>
    </lineage>
</organism>
<keyword evidence="2" id="KW-0732">Signal</keyword>
<feature type="compositionally biased region" description="Low complexity" evidence="1">
    <location>
        <begin position="163"/>
        <end position="187"/>
    </location>
</feature>
<gene>
    <name evidence="3" type="ORF">DFR35_1601</name>
</gene>
<dbReference type="Proteomes" id="UP000268908">
    <property type="component" value="Unassembled WGS sequence"/>
</dbReference>
<dbReference type="OrthoDB" id="511130at2"/>
<feature type="region of interest" description="Disordered" evidence="1">
    <location>
        <begin position="163"/>
        <end position="193"/>
    </location>
</feature>
<comment type="caution">
    <text evidence="3">The sequence shown here is derived from an EMBL/GenBank/DDBJ whole genome shotgun (WGS) entry which is preliminary data.</text>
</comment>
<evidence type="ECO:0000256" key="1">
    <source>
        <dbReference type="SAM" id="MobiDB-lite"/>
    </source>
</evidence>
<keyword evidence="4" id="KW-1185">Reference proteome</keyword>
<feature type="signal peptide" evidence="2">
    <location>
        <begin position="1"/>
        <end position="25"/>
    </location>
</feature>
<dbReference type="AlphaFoldDB" id="A0A497XE21"/>
<accession>A0A497XE21</accession>